<dbReference type="Proteomes" id="UP001522462">
    <property type="component" value="Unassembled WGS sequence"/>
</dbReference>
<dbReference type="Gene3D" id="3.40.640.10">
    <property type="entry name" value="Type I PLP-dependent aspartate aminotransferase-like (Major domain)"/>
    <property type="match status" value="1"/>
</dbReference>
<dbReference type="EMBL" id="JAAEDA010000011">
    <property type="protein sequence ID" value="MCJ1977869.1"/>
    <property type="molecule type" value="Genomic_DNA"/>
</dbReference>
<dbReference type="GO" id="GO:0047804">
    <property type="term" value="F:cysteine-S-conjugate beta-lyase activity"/>
    <property type="evidence" value="ECO:0007669"/>
    <property type="project" value="UniProtKB-EC"/>
</dbReference>
<reference evidence="10" key="2">
    <citation type="submission" date="2020-01" db="EMBL/GenBank/DDBJ databases">
        <authorList>
            <person name="Hilgarth M."/>
            <person name="Vogel R.F."/>
        </authorList>
    </citation>
    <scope>NUCLEOTIDE SEQUENCE</scope>
    <source>
        <strain evidence="10">TMW21897</strain>
    </source>
</reference>
<dbReference type="CDD" id="cd00614">
    <property type="entry name" value="CGS_like"/>
    <property type="match status" value="1"/>
</dbReference>
<dbReference type="PROSITE" id="PS00868">
    <property type="entry name" value="CYS_MET_METAB_PP"/>
    <property type="match status" value="1"/>
</dbReference>
<dbReference type="KEGG" id="lpaa:BHS01_02940"/>
<dbReference type="GO" id="GO:0016740">
    <property type="term" value="F:transferase activity"/>
    <property type="evidence" value="ECO:0007669"/>
    <property type="project" value="UniProtKB-KW"/>
</dbReference>
<keyword evidence="7" id="KW-0456">Lyase</keyword>
<reference evidence="10 13" key="3">
    <citation type="journal article" date="2022" name="Microbiol. Res.">
        <title>Comparative genome analysis, predicted lifestyle and antimicrobial strategies of Lactococcus carnosus and Lactococcus paracarnosus isolated from meat.</title>
        <authorList>
            <person name="Werum V."/>
            <person name="Ehrmann M."/>
            <person name="Vogel R."/>
            <person name="Hilgarth M."/>
        </authorList>
    </citation>
    <scope>NUCLEOTIDE SEQUENCE [LARGE SCALE GENOMIC DNA]</scope>
    <source>
        <strain evidence="10 13">TMW21897</strain>
    </source>
</reference>
<accession>A0A7L4WBK0</accession>
<gene>
    <name evidence="11" type="ORF">BHS01_02940</name>
    <name evidence="10" type="ORF">GYN19_07865</name>
</gene>
<dbReference type="FunFam" id="3.90.1150.10:FF:000033">
    <property type="entry name" value="Cystathionine gamma-synthase"/>
    <property type="match status" value="1"/>
</dbReference>
<dbReference type="EC" id="4.4.1.13" evidence="3"/>
<evidence type="ECO:0000256" key="2">
    <source>
        <dbReference type="ARBA" id="ARBA00009077"/>
    </source>
</evidence>
<evidence type="ECO:0000256" key="5">
    <source>
        <dbReference type="ARBA" id="ARBA00022898"/>
    </source>
</evidence>
<dbReference type="RefSeq" id="WP_109834950.1">
    <property type="nucleotide sequence ID" value="NZ_CP017195.1"/>
</dbReference>
<dbReference type="InterPro" id="IPR015424">
    <property type="entry name" value="PyrdxlP-dep_Trfase"/>
</dbReference>
<evidence type="ECO:0000256" key="4">
    <source>
        <dbReference type="ARBA" id="ARBA00022605"/>
    </source>
</evidence>
<evidence type="ECO:0000256" key="1">
    <source>
        <dbReference type="ARBA" id="ARBA00001933"/>
    </source>
</evidence>
<proteinExistence type="inferred from homology"/>
<dbReference type="PANTHER" id="PTHR11808">
    <property type="entry name" value="TRANS-SULFURATION ENZYME FAMILY MEMBER"/>
    <property type="match status" value="1"/>
</dbReference>
<dbReference type="EMBL" id="CP017195">
    <property type="protein sequence ID" value="QDJ27579.1"/>
    <property type="molecule type" value="Genomic_DNA"/>
</dbReference>
<sequence length="379" mass="41222">MGINTKLLHDYPVIDPHTGASSIPKYQTSTFSQAKLSDPTQAFTYTRFGNPTIQALEKAFCSLEDATYALSYASGMAAISNVLMLLKSGDHIILPIEVYGGTCQFTTAILPQYGITVSFVDMSSIDQIRAAITPATKMIYMETPSNPLLKVTDIKTVCQLAKGNDILMVADNTFMTSLYQQPLALGVDIVIESITKFINGHSDVLGGLVATNDEALYEKLHMFQKNFGGILGVEDAWLTLRGMKTLGLRMEKSVANADSIANFLLTEKNVKTVYYPSLKSHPDSIIHNQQAKNGGAVLSFELASEEIIDVFLEKLKLPILAVSLGGVESILSHPATMSHACLTDEERREQGVTNTLFRLSCGIEDSEDLLADLAQALAI</sequence>
<dbReference type="Pfam" id="PF01053">
    <property type="entry name" value="Cys_Met_Meta_PP"/>
    <property type="match status" value="1"/>
</dbReference>
<dbReference type="GO" id="GO:0030170">
    <property type="term" value="F:pyridoxal phosphate binding"/>
    <property type="evidence" value="ECO:0007669"/>
    <property type="project" value="InterPro"/>
</dbReference>
<keyword evidence="4" id="KW-0028">Amino-acid biosynthesis</keyword>
<keyword evidence="13" id="KW-1185">Reference proteome</keyword>
<dbReference type="SUPFAM" id="SSF53383">
    <property type="entry name" value="PLP-dependent transferases"/>
    <property type="match status" value="1"/>
</dbReference>
<comment type="cofactor">
    <cofactor evidence="1 9">
        <name>pyridoxal 5'-phosphate</name>
        <dbReference type="ChEBI" id="CHEBI:597326"/>
    </cofactor>
</comment>
<dbReference type="InterPro" id="IPR015422">
    <property type="entry name" value="PyrdxlP-dep_Trfase_small"/>
</dbReference>
<dbReference type="Proteomes" id="UP000516280">
    <property type="component" value="Chromosome"/>
</dbReference>
<dbReference type="PANTHER" id="PTHR11808:SF50">
    <property type="entry name" value="CYSTATHIONINE BETA-LYASE"/>
    <property type="match status" value="1"/>
</dbReference>
<evidence type="ECO:0000256" key="3">
    <source>
        <dbReference type="ARBA" id="ARBA00012224"/>
    </source>
</evidence>
<dbReference type="GO" id="GO:0009086">
    <property type="term" value="P:methionine biosynthetic process"/>
    <property type="evidence" value="ECO:0007669"/>
    <property type="project" value="UniProtKB-KW"/>
</dbReference>
<keyword evidence="10" id="KW-0808">Transferase</keyword>
<dbReference type="InterPro" id="IPR000277">
    <property type="entry name" value="Cys/Met-Metab_PyrdxlP-dep_enz"/>
</dbReference>
<name>A0A7L4WBK0_9LACT</name>
<reference evidence="11 12" key="1">
    <citation type="submission" date="2016-09" db="EMBL/GenBank/DDBJ databases">
        <title>Lactic acid bacteria from MAP meat Genome sequencing and assembly.</title>
        <authorList>
            <person name="Behr J."/>
            <person name="Hilgarth M."/>
            <person name="Vogel R.F."/>
        </authorList>
    </citation>
    <scope>NUCLEOTIDE SEQUENCE [LARGE SCALE GENOMIC DNA]</scope>
    <source>
        <strain evidence="11 12">TMW21615</strain>
    </source>
</reference>
<dbReference type="GO" id="GO:0019346">
    <property type="term" value="P:transsulfuration"/>
    <property type="evidence" value="ECO:0007669"/>
    <property type="project" value="InterPro"/>
</dbReference>
<dbReference type="Gene3D" id="3.90.1150.10">
    <property type="entry name" value="Aspartate Aminotransferase, domain 1"/>
    <property type="match status" value="1"/>
</dbReference>
<evidence type="ECO:0000313" key="10">
    <source>
        <dbReference type="EMBL" id="MCJ1977869.1"/>
    </source>
</evidence>
<keyword evidence="6" id="KW-0486">Methionine biosynthesis</keyword>
<evidence type="ECO:0000313" key="11">
    <source>
        <dbReference type="EMBL" id="QDJ27579.1"/>
    </source>
</evidence>
<dbReference type="GO" id="GO:0005737">
    <property type="term" value="C:cytoplasm"/>
    <property type="evidence" value="ECO:0007669"/>
    <property type="project" value="TreeGrafter"/>
</dbReference>
<dbReference type="AlphaFoldDB" id="A0A7L4WBK0"/>
<organism evidence="11 12">
    <name type="scientific">Pseudolactococcus paracarnosus</name>
    <dbReference type="NCBI Taxonomy" id="2749962"/>
    <lineage>
        <taxon>Bacteria</taxon>
        <taxon>Bacillati</taxon>
        <taxon>Bacillota</taxon>
        <taxon>Bacilli</taxon>
        <taxon>Lactobacillales</taxon>
        <taxon>Streptococcaceae</taxon>
        <taxon>Pseudolactococcus</taxon>
    </lineage>
</organism>
<feature type="modified residue" description="N6-(pyridoxal phosphate)lysine" evidence="8">
    <location>
        <position position="196"/>
    </location>
</feature>
<dbReference type="PIRSF" id="PIRSF001434">
    <property type="entry name" value="CGS"/>
    <property type="match status" value="1"/>
</dbReference>
<dbReference type="FunFam" id="3.40.640.10:FF:000009">
    <property type="entry name" value="Cystathionine gamma-synthase homolog"/>
    <property type="match status" value="1"/>
</dbReference>
<keyword evidence="5 8" id="KW-0663">Pyridoxal phosphate</keyword>
<evidence type="ECO:0000256" key="6">
    <source>
        <dbReference type="ARBA" id="ARBA00023167"/>
    </source>
</evidence>
<dbReference type="InterPro" id="IPR015421">
    <property type="entry name" value="PyrdxlP-dep_Trfase_major"/>
</dbReference>
<evidence type="ECO:0000313" key="13">
    <source>
        <dbReference type="Proteomes" id="UP001522462"/>
    </source>
</evidence>
<evidence type="ECO:0000313" key="12">
    <source>
        <dbReference type="Proteomes" id="UP000516280"/>
    </source>
</evidence>
<evidence type="ECO:0000256" key="9">
    <source>
        <dbReference type="RuleBase" id="RU362118"/>
    </source>
</evidence>
<evidence type="ECO:0000256" key="8">
    <source>
        <dbReference type="PIRSR" id="PIRSR001434-2"/>
    </source>
</evidence>
<comment type="similarity">
    <text evidence="2 9">Belongs to the trans-sulfuration enzymes family.</text>
</comment>
<evidence type="ECO:0000256" key="7">
    <source>
        <dbReference type="ARBA" id="ARBA00023239"/>
    </source>
</evidence>
<dbReference type="InterPro" id="IPR054542">
    <property type="entry name" value="Cys_met_metab_PP"/>
</dbReference>
<protein>
    <recommendedName>
        <fullName evidence="3">cysteine-S-conjugate beta-lyase</fullName>
        <ecNumber evidence="3">4.4.1.13</ecNumber>
    </recommendedName>
</protein>